<keyword evidence="4" id="KW-0808">Transferase</keyword>
<evidence type="ECO:0000256" key="5">
    <source>
        <dbReference type="ARBA" id="ARBA00022691"/>
    </source>
</evidence>
<sequence length="187" mass="21099">MGKKTKQLLEEAALYKKLKQLWQRGQSDLCEVRGSKIHGRGVYATQDIAAGTKIIEYVGEVIDKEESERRAWAQHAHSQETGDAAVYIFTLTSKHDIDGNVPWNTARLINHSCEPNCEAWIDGRRIFIHSLGEIKEGEELTFDYAFDVDCYEDHPCLCGKASCIGYIVSREQWPQLKEILAAKAAGK</sequence>
<evidence type="ECO:0000256" key="2">
    <source>
        <dbReference type="ARBA" id="ARBA00022454"/>
    </source>
</evidence>
<feature type="domain" description="Post-SET" evidence="7">
    <location>
        <begin position="152"/>
        <end position="168"/>
    </location>
</feature>
<feature type="domain" description="SET" evidence="6">
    <location>
        <begin position="28"/>
        <end position="145"/>
    </location>
</feature>
<keyword evidence="9" id="KW-1185">Reference proteome</keyword>
<proteinExistence type="predicted"/>
<dbReference type="SUPFAM" id="SSF82199">
    <property type="entry name" value="SET domain"/>
    <property type="match status" value="1"/>
</dbReference>
<dbReference type="Proteomes" id="UP001165653">
    <property type="component" value="Unassembled WGS sequence"/>
</dbReference>
<keyword evidence="2" id="KW-0158">Chromosome</keyword>
<evidence type="ECO:0000256" key="4">
    <source>
        <dbReference type="ARBA" id="ARBA00022679"/>
    </source>
</evidence>
<organism evidence="8 9">
    <name type="scientific">Luteolibacter rhizosphaerae</name>
    <dbReference type="NCBI Taxonomy" id="2989719"/>
    <lineage>
        <taxon>Bacteria</taxon>
        <taxon>Pseudomonadati</taxon>
        <taxon>Verrucomicrobiota</taxon>
        <taxon>Verrucomicrobiia</taxon>
        <taxon>Verrucomicrobiales</taxon>
        <taxon>Verrucomicrobiaceae</taxon>
        <taxon>Luteolibacter</taxon>
    </lineage>
</organism>
<evidence type="ECO:0000256" key="3">
    <source>
        <dbReference type="ARBA" id="ARBA00022603"/>
    </source>
</evidence>
<reference evidence="8" key="1">
    <citation type="submission" date="2022-10" db="EMBL/GenBank/DDBJ databases">
        <title>Luteolibacter sp. GHJ8, whole genome shotgun sequencing project.</title>
        <authorList>
            <person name="Zhao G."/>
            <person name="Shen L."/>
        </authorList>
    </citation>
    <scope>NUCLEOTIDE SEQUENCE</scope>
    <source>
        <strain evidence="8">GHJ8</strain>
    </source>
</reference>
<evidence type="ECO:0000259" key="6">
    <source>
        <dbReference type="PROSITE" id="PS50280"/>
    </source>
</evidence>
<comment type="subcellular location">
    <subcellularLocation>
        <location evidence="1">Chromosome</location>
    </subcellularLocation>
</comment>
<protein>
    <submittedName>
        <fullName evidence="8">SET domain-containing protein-lysine N-methyltransferase</fullName>
    </submittedName>
</protein>
<dbReference type="SMART" id="SM00317">
    <property type="entry name" value="SET"/>
    <property type="match status" value="1"/>
</dbReference>
<evidence type="ECO:0000313" key="8">
    <source>
        <dbReference type="EMBL" id="MCW1911992.1"/>
    </source>
</evidence>
<evidence type="ECO:0000313" key="9">
    <source>
        <dbReference type="Proteomes" id="UP001165653"/>
    </source>
</evidence>
<dbReference type="PROSITE" id="PS50868">
    <property type="entry name" value="POST_SET"/>
    <property type="match status" value="1"/>
</dbReference>
<dbReference type="Pfam" id="PF00856">
    <property type="entry name" value="SET"/>
    <property type="match status" value="1"/>
</dbReference>
<comment type="caution">
    <text evidence="8">The sequence shown here is derived from an EMBL/GenBank/DDBJ whole genome shotgun (WGS) entry which is preliminary data.</text>
</comment>
<evidence type="ECO:0000259" key="7">
    <source>
        <dbReference type="PROSITE" id="PS50868"/>
    </source>
</evidence>
<gene>
    <name evidence="8" type="ORF">OJ996_00295</name>
</gene>
<dbReference type="PROSITE" id="PS50280">
    <property type="entry name" value="SET"/>
    <property type="match status" value="1"/>
</dbReference>
<dbReference type="RefSeq" id="WP_264509969.1">
    <property type="nucleotide sequence ID" value="NZ_JAPDDR010000001.1"/>
</dbReference>
<dbReference type="InterPro" id="IPR001214">
    <property type="entry name" value="SET_dom"/>
</dbReference>
<dbReference type="InterPro" id="IPR003616">
    <property type="entry name" value="Post-SET_dom"/>
</dbReference>
<keyword evidence="3" id="KW-0489">Methyltransferase</keyword>
<dbReference type="InterPro" id="IPR050777">
    <property type="entry name" value="SET2_Histone-Lys_MeTrsfase"/>
</dbReference>
<dbReference type="PANTHER" id="PTHR22884">
    <property type="entry name" value="SET DOMAIN PROTEINS"/>
    <property type="match status" value="1"/>
</dbReference>
<accession>A0ABT3FWM8</accession>
<dbReference type="EMBL" id="JAPDDR010000001">
    <property type="protein sequence ID" value="MCW1911992.1"/>
    <property type="molecule type" value="Genomic_DNA"/>
</dbReference>
<dbReference type="Gene3D" id="2.170.270.10">
    <property type="entry name" value="SET domain"/>
    <property type="match status" value="1"/>
</dbReference>
<name>A0ABT3FWM8_9BACT</name>
<keyword evidence="5" id="KW-0949">S-adenosyl-L-methionine</keyword>
<dbReference type="InterPro" id="IPR046341">
    <property type="entry name" value="SET_dom_sf"/>
</dbReference>
<evidence type="ECO:0000256" key="1">
    <source>
        <dbReference type="ARBA" id="ARBA00004286"/>
    </source>
</evidence>